<dbReference type="Proteomes" id="UP000251313">
    <property type="component" value="Unassembled WGS sequence"/>
</dbReference>
<proteinExistence type="predicted"/>
<sequence length="176" mass="18729">MSIMTNRFAWFAGCWLLSAGVVQAETPLGEINIELRGNVVDFTCVAEAGDSDKTVPLGTWATKQLRPTGSTTSQVPFSLKLTGCPPGSASITFSGKPDPKDSTLLALNGNSQASNVAVEIRDKDRSRLPLDQASQEVVVDAQGNVTLQFFANYIATAEDPQPGVADADATFMINYN</sequence>
<dbReference type="InterPro" id="IPR008966">
    <property type="entry name" value="Adhesion_dom_sf"/>
</dbReference>
<accession>A0AB38FTC6</accession>
<dbReference type="GO" id="GO:0043709">
    <property type="term" value="P:cell adhesion involved in single-species biofilm formation"/>
    <property type="evidence" value="ECO:0007669"/>
    <property type="project" value="TreeGrafter"/>
</dbReference>
<comment type="caution">
    <text evidence="3">The sequence shown here is derived from an EMBL/GenBank/DDBJ whole genome shotgun (WGS) entry which is preliminary data.</text>
</comment>
<dbReference type="PANTHER" id="PTHR33420:SF4">
    <property type="entry name" value="FIMBRIAL-LIKE PROTEIN FIMF"/>
    <property type="match status" value="1"/>
</dbReference>
<dbReference type="EMBL" id="UAVL01000002">
    <property type="protein sequence ID" value="SQA62276.1"/>
    <property type="molecule type" value="Genomic_DNA"/>
</dbReference>
<dbReference type="InterPro" id="IPR036937">
    <property type="entry name" value="Adhesion_dom_fimbrial_sf"/>
</dbReference>
<dbReference type="InterPro" id="IPR000259">
    <property type="entry name" value="Adhesion_dom_fimbrial"/>
</dbReference>
<evidence type="ECO:0000313" key="3">
    <source>
        <dbReference type="EMBL" id="SQA62276.1"/>
    </source>
</evidence>
<dbReference type="SUPFAM" id="SSF49401">
    <property type="entry name" value="Bacterial adhesins"/>
    <property type="match status" value="1"/>
</dbReference>
<evidence type="ECO:0000259" key="2">
    <source>
        <dbReference type="Pfam" id="PF00419"/>
    </source>
</evidence>
<gene>
    <name evidence="3" type="primary">fimA_3</name>
    <name evidence="3" type="ORF">NCTC11967_01248</name>
</gene>
<dbReference type="GO" id="GO:0009289">
    <property type="term" value="C:pilus"/>
    <property type="evidence" value="ECO:0007669"/>
    <property type="project" value="InterPro"/>
</dbReference>
<name>A0AB38FTC6_9ENTR</name>
<feature type="chain" id="PRO_5044254156" evidence="1">
    <location>
        <begin position="25"/>
        <end position="176"/>
    </location>
</feature>
<evidence type="ECO:0000313" key="4">
    <source>
        <dbReference type="Proteomes" id="UP000251313"/>
    </source>
</evidence>
<dbReference type="AlphaFoldDB" id="A0AB38FTC6"/>
<dbReference type="Pfam" id="PF00419">
    <property type="entry name" value="Fimbrial"/>
    <property type="match status" value="1"/>
</dbReference>
<reference evidence="3 4" key="1">
    <citation type="submission" date="2018-06" db="EMBL/GenBank/DDBJ databases">
        <authorList>
            <consortium name="Pathogen Informatics"/>
            <person name="Doyle S."/>
        </authorList>
    </citation>
    <scope>NUCLEOTIDE SEQUENCE [LARGE SCALE GENOMIC DNA]</scope>
    <source>
        <strain evidence="3 4">NCTC11967</strain>
    </source>
</reference>
<dbReference type="InterPro" id="IPR050263">
    <property type="entry name" value="Bact_Fimbrial_Adh_Pro"/>
</dbReference>
<protein>
    <submittedName>
        <fullName evidence="3">Type-1A pilin</fullName>
    </submittedName>
</protein>
<feature type="signal peptide" evidence="1">
    <location>
        <begin position="1"/>
        <end position="24"/>
    </location>
</feature>
<evidence type="ECO:0000256" key="1">
    <source>
        <dbReference type="SAM" id="SignalP"/>
    </source>
</evidence>
<dbReference type="PANTHER" id="PTHR33420">
    <property type="entry name" value="FIMBRIAL SUBUNIT ELFA-RELATED"/>
    <property type="match status" value="1"/>
</dbReference>
<dbReference type="NCBIfam" id="NF007402">
    <property type="entry name" value="PRK09934.1"/>
    <property type="match status" value="1"/>
</dbReference>
<feature type="domain" description="Fimbrial-type adhesion" evidence="2">
    <location>
        <begin position="33"/>
        <end position="175"/>
    </location>
</feature>
<organism evidence="3 4">
    <name type="scientific">Yokenella regensburgei</name>
    <dbReference type="NCBI Taxonomy" id="158877"/>
    <lineage>
        <taxon>Bacteria</taxon>
        <taxon>Pseudomonadati</taxon>
        <taxon>Pseudomonadota</taxon>
        <taxon>Gammaproteobacteria</taxon>
        <taxon>Enterobacterales</taxon>
        <taxon>Enterobacteriaceae</taxon>
        <taxon>Yokenella</taxon>
    </lineage>
</organism>
<keyword evidence="1" id="KW-0732">Signal</keyword>
<dbReference type="Gene3D" id="2.60.40.1090">
    <property type="entry name" value="Fimbrial-type adhesion domain"/>
    <property type="match status" value="1"/>
</dbReference>